<evidence type="ECO:0000313" key="5">
    <source>
        <dbReference type="Proteomes" id="UP000470876"/>
    </source>
</evidence>
<dbReference type="InterPro" id="IPR042070">
    <property type="entry name" value="PucR_C-HTH_sf"/>
</dbReference>
<keyword evidence="5" id="KW-1185">Reference proteome</keyword>
<protein>
    <submittedName>
        <fullName evidence="2">PucR family transcriptional regulator</fullName>
    </submittedName>
</protein>
<dbReference type="Gene3D" id="1.10.10.2840">
    <property type="entry name" value="PucR C-terminal helix-turn-helix domain"/>
    <property type="match status" value="1"/>
</dbReference>
<accession>A0A6P1D5S5</accession>
<gene>
    <name evidence="2" type="ORF">GV789_07130</name>
    <name evidence="3" type="ORF">GV794_15045</name>
</gene>
<dbReference type="EMBL" id="JAAGUX010000023">
    <property type="protein sequence ID" value="NEW56963.1"/>
    <property type="molecule type" value="Genomic_DNA"/>
</dbReference>
<dbReference type="PANTHER" id="PTHR33744">
    <property type="entry name" value="CARBOHYDRATE DIACID REGULATOR"/>
    <property type="match status" value="1"/>
</dbReference>
<organism evidence="2 4">
    <name type="scientific">Nocardia cyriacigeorgica</name>
    <dbReference type="NCBI Taxonomy" id="135487"/>
    <lineage>
        <taxon>Bacteria</taxon>
        <taxon>Bacillati</taxon>
        <taxon>Actinomycetota</taxon>
        <taxon>Actinomycetes</taxon>
        <taxon>Mycobacteriales</taxon>
        <taxon>Nocardiaceae</taxon>
        <taxon>Nocardia</taxon>
    </lineage>
</organism>
<dbReference type="RefSeq" id="WP_163824631.1">
    <property type="nucleotide sequence ID" value="NZ_JAAGUX010000023.1"/>
</dbReference>
<evidence type="ECO:0000259" key="1">
    <source>
        <dbReference type="Pfam" id="PF13556"/>
    </source>
</evidence>
<evidence type="ECO:0000313" key="2">
    <source>
        <dbReference type="EMBL" id="NEW44233.1"/>
    </source>
</evidence>
<dbReference type="PANTHER" id="PTHR33744:SF17">
    <property type="entry name" value="CONSERVED PROTEIN"/>
    <property type="match status" value="1"/>
</dbReference>
<name>A0A6P1D5S5_9NOCA</name>
<evidence type="ECO:0000313" key="3">
    <source>
        <dbReference type="EMBL" id="NEW56963.1"/>
    </source>
</evidence>
<dbReference type="EMBL" id="JAAGUZ010000014">
    <property type="protein sequence ID" value="NEW44233.1"/>
    <property type="molecule type" value="Genomic_DNA"/>
</dbReference>
<dbReference type="Proteomes" id="UP000470876">
    <property type="component" value="Unassembled WGS sequence"/>
</dbReference>
<dbReference type="AlphaFoldDB" id="A0A6P1D5S5"/>
<dbReference type="Proteomes" id="UP000468928">
    <property type="component" value="Unassembled WGS sequence"/>
</dbReference>
<evidence type="ECO:0000313" key="4">
    <source>
        <dbReference type="Proteomes" id="UP000468928"/>
    </source>
</evidence>
<dbReference type="InterPro" id="IPR025736">
    <property type="entry name" value="PucR_C-HTH_dom"/>
</dbReference>
<feature type="domain" description="PucR C-terminal helix-turn-helix" evidence="1">
    <location>
        <begin position="454"/>
        <end position="509"/>
    </location>
</feature>
<comment type="caution">
    <text evidence="2">The sequence shown here is derived from an EMBL/GenBank/DDBJ whole genome shotgun (WGS) entry which is preliminary data.</text>
</comment>
<dbReference type="Pfam" id="PF13556">
    <property type="entry name" value="HTH_30"/>
    <property type="match status" value="1"/>
</dbReference>
<reference evidence="4 5" key="1">
    <citation type="submission" date="2020-01" db="EMBL/GenBank/DDBJ databases">
        <title>Genetics and antimicrobial susceptibilities of Nocardia species isolated from the soil; a comparison with species isolated from humans.</title>
        <authorList>
            <person name="Carrasco G."/>
            <person name="Monzon S."/>
            <person name="Sansegundo M."/>
            <person name="Garcia E."/>
            <person name="Garrido N."/>
            <person name="Medina M.J."/>
            <person name="Villalon P."/>
            <person name="Ramirez-Arocha A.C."/>
            <person name="Jimenez P."/>
            <person name="Cuesta I."/>
            <person name="Valdezate S."/>
        </authorList>
    </citation>
    <scope>NUCLEOTIDE SEQUENCE [LARGE SCALE GENOMIC DNA]</scope>
    <source>
        <strain evidence="2 4">CNM20110639</strain>
        <strain evidence="3 5">CNM20110649</strain>
    </source>
</reference>
<sequence length="522" mass="56949">MIAIDTLVESLGGAMVRLLLAGRRDTVRDVVLADSCDEIYPDSEVLVLCHGVRDEASALEVLSRSARAKATAVVLESQVAASADVLERAEALGLAVIALQPAASWTHVMWLIRAILDHSAAPDGLDARNVSSYSELFTFADAAAAIVSAPVTIEDAHSRVLAYSELQESVDRARISTIVGRRVPEPVLRHFTSRGVFRRLHTSGEPIWVDSGPDGVLPRLIIPVRAGRELLGSIWVVDPGPIPEEQLRDLTQTASVVALHLLRLRAVSGTARRVTIERLRAALITPDEESATWLPNGPWRVAALVRESDQEDLQYQLEHWELTLRRFGWARPSVTEVDGLPMTVVASEGSPRVAGTWPWLRGLSSDMRAQDATVIVVAGCAVSSAGELPRSRSEAAELRELARTGRTSPISAIEDAWHEVVIARVTSGLKRSPTLDTSPLSRLIAADRERGTEYVRTLATYLAYLGEPKRAAQQLLVHPNTLRYRMNTIADLLGVDLKDSRMRLALHLQSLSLLDGPPPSHP</sequence>
<dbReference type="InterPro" id="IPR051448">
    <property type="entry name" value="CdaR-like_regulators"/>
</dbReference>
<proteinExistence type="predicted"/>